<proteinExistence type="predicted"/>
<dbReference type="Gene3D" id="1.10.287.1060">
    <property type="entry name" value="ESAT-6-like"/>
    <property type="match status" value="1"/>
</dbReference>
<sequence length="95" mass="10478">MDSVPPQAVPSEMRTAEGRFAHAIDSANACLRPVNFDLADLQASWRGDASVRLGQAINDWERQFEVILARLGALRDLAAASPRRSDEQSTRSGRR</sequence>
<comment type="caution">
    <text evidence="1">The sequence shown here is derived from an EMBL/GenBank/DDBJ whole genome shotgun (WGS) entry which is preliminary data.</text>
</comment>
<evidence type="ECO:0000313" key="2">
    <source>
        <dbReference type="Proteomes" id="UP001500689"/>
    </source>
</evidence>
<accession>A0ABP6XSD5</accession>
<evidence type="ECO:0008006" key="3">
    <source>
        <dbReference type="Google" id="ProtNLM"/>
    </source>
</evidence>
<organism evidence="1 2">
    <name type="scientific">Amycolatopsis ultiminotia</name>
    <dbReference type="NCBI Taxonomy" id="543629"/>
    <lineage>
        <taxon>Bacteria</taxon>
        <taxon>Bacillati</taxon>
        <taxon>Actinomycetota</taxon>
        <taxon>Actinomycetes</taxon>
        <taxon>Pseudonocardiales</taxon>
        <taxon>Pseudonocardiaceae</taxon>
        <taxon>Amycolatopsis</taxon>
    </lineage>
</organism>
<dbReference type="Pfam" id="PF06013">
    <property type="entry name" value="WXG100"/>
    <property type="match status" value="1"/>
</dbReference>
<name>A0ABP6XSD5_9PSEU</name>
<keyword evidence="2" id="KW-1185">Reference proteome</keyword>
<dbReference type="InterPro" id="IPR010310">
    <property type="entry name" value="T7SS_ESAT-6-like"/>
</dbReference>
<dbReference type="RefSeq" id="WP_344866643.1">
    <property type="nucleotide sequence ID" value="NZ_BAAAZN010000017.1"/>
</dbReference>
<evidence type="ECO:0000313" key="1">
    <source>
        <dbReference type="EMBL" id="GAA3571484.1"/>
    </source>
</evidence>
<dbReference type="SUPFAM" id="SSF140453">
    <property type="entry name" value="EsxAB dimer-like"/>
    <property type="match status" value="1"/>
</dbReference>
<protein>
    <recommendedName>
        <fullName evidence="3">WXG100 family type VII secretion target</fullName>
    </recommendedName>
</protein>
<reference evidence="2" key="1">
    <citation type="journal article" date="2019" name="Int. J. Syst. Evol. Microbiol.">
        <title>The Global Catalogue of Microorganisms (GCM) 10K type strain sequencing project: providing services to taxonomists for standard genome sequencing and annotation.</title>
        <authorList>
            <consortium name="The Broad Institute Genomics Platform"/>
            <consortium name="The Broad Institute Genome Sequencing Center for Infectious Disease"/>
            <person name="Wu L."/>
            <person name="Ma J."/>
        </authorList>
    </citation>
    <scope>NUCLEOTIDE SEQUENCE [LARGE SCALE GENOMIC DNA]</scope>
    <source>
        <strain evidence="2">JCM 16898</strain>
    </source>
</reference>
<dbReference type="Proteomes" id="UP001500689">
    <property type="component" value="Unassembled WGS sequence"/>
</dbReference>
<gene>
    <name evidence="1" type="ORF">GCM10022222_64480</name>
</gene>
<dbReference type="EMBL" id="BAAAZN010000017">
    <property type="protein sequence ID" value="GAA3571484.1"/>
    <property type="molecule type" value="Genomic_DNA"/>
</dbReference>
<dbReference type="InterPro" id="IPR036689">
    <property type="entry name" value="ESAT-6-like_sf"/>
</dbReference>